<dbReference type="GeneID" id="87840564"/>
<reference evidence="2" key="2">
    <citation type="submission" date="2023-06" db="EMBL/GenBank/DDBJ databases">
        <authorList>
            <consortium name="Lawrence Berkeley National Laboratory"/>
            <person name="Haridas S."/>
            <person name="Hensen N."/>
            <person name="Bonometti L."/>
            <person name="Westerberg I."/>
            <person name="Brannstrom I.O."/>
            <person name="Guillou S."/>
            <person name="Cros-Aarteil S."/>
            <person name="Calhoun S."/>
            <person name="Kuo A."/>
            <person name="Mondo S."/>
            <person name="Pangilinan J."/>
            <person name="Riley R."/>
            <person name="Labutti K."/>
            <person name="Andreopoulos B."/>
            <person name="Lipzen A."/>
            <person name="Chen C."/>
            <person name="Yanf M."/>
            <person name="Daum C."/>
            <person name="Ng V."/>
            <person name="Clum A."/>
            <person name="Steindorff A."/>
            <person name="Ohm R."/>
            <person name="Martin F."/>
            <person name="Silar P."/>
            <person name="Natvig D."/>
            <person name="Lalanne C."/>
            <person name="Gautier V."/>
            <person name="Ament-Velasquez S.L."/>
            <person name="Kruys A."/>
            <person name="Hutchinson M.I."/>
            <person name="Powell A.J."/>
            <person name="Barry K."/>
            <person name="Miller A.N."/>
            <person name="Grigoriev I.V."/>
            <person name="Debuchy R."/>
            <person name="Gladieux P."/>
            <person name="Thoren M.H."/>
            <person name="Johannesson H."/>
        </authorList>
    </citation>
    <scope>NUCLEOTIDE SEQUENCE</scope>
    <source>
        <strain evidence="2">CBS 168.71</strain>
    </source>
</reference>
<proteinExistence type="predicted"/>
<organism evidence="2 3">
    <name type="scientific">Chaetomium fimeti</name>
    <dbReference type="NCBI Taxonomy" id="1854472"/>
    <lineage>
        <taxon>Eukaryota</taxon>
        <taxon>Fungi</taxon>
        <taxon>Dikarya</taxon>
        <taxon>Ascomycota</taxon>
        <taxon>Pezizomycotina</taxon>
        <taxon>Sordariomycetes</taxon>
        <taxon>Sordariomycetidae</taxon>
        <taxon>Sordariales</taxon>
        <taxon>Chaetomiaceae</taxon>
        <taxon>Chaetomium</taxon>
    </lineage>
</organism>
<evidence type="ECO:0000313" key="3">
    <source>
        <dbReference type="Proteomes" id="UP001278766"/>
    </source>
</evidence>
<dbReference type="RefSeq" id="XP_062661338.1">
    <property type="nucleotide sequence ID" value="XM_062803616.1"/>
</dbReference>
<keyword evidence="3" id="KW-1185">Reference proteome</keyword>
<feature type="region of interest" description="Disordered" evidence="1">
    <location>
        <begin position="34"/>
        <end position="59"/>
    </location>
</feature>
<comment type="caution">
    <text evidence="2">The sequence shown here is derived from an EMBL/GenBank/DDBJ whole genome shotgun (WGS) entry which is preliminary data.</text>
</comment>
<protein>
    <submittedName>
        <fullName evidence="2">Uncharacterized protein</fullName>
    </submittedName>
</protein>
<accession>A0AAE0HKB7</accession>
<name>A0AAE0HKB7_9PEZI</name>
<sequence>MGPTLTAFSYLCRFGQGILGLLGVIEGTFLHNPEKRGHPKDLMLSDNFSQSRTSSSDTDRGYCVLPCLLS</sequence>
<evidence type="ECO:0000313" key="2">
    <source>
        <dbReference type="EMBL" id="KAK3297824.1"/>
    </source>
</evidence>
<dbReference type="AlphaFoldDB" id="A0AAE0HKB7"/>
<reference evidence="2" key="1">
    <citation type="journal article" date="2023" name="Mol. Phylogenet. Evol.">
        <title>Genome-scale phylogeny and comparative genomics of the fungal order Sordariales.</title>
        <authorList>
            <person name="Hensen N."/>
            <person name="Bonometti L."/>
            <person name="Westerberg I."/>
            <person name="Brannstrom I.O."/>
            <person name="Guillou S."/>
            <person name="Cros-Aarteil S."/>
            <person name="Calhoun S."/>
            <person name="Haridas S."/>
            <person name="Kuo A."/>
            <person name="Mondo S."/>
            <person name="Pangilinan J."/>
            <person name="Riley R."/>
            <person name="LaButti K."/>
            <person name="Andreopoulos B."/>
            <person name="Lipzen A."/>
            <person name="Chen C."/>
            <person name="Yan M."/>
            <person name="Daum C."/>
            <person name="Ng V."/>
            <person name="Clum A."/>
            <person name="Steindorff A."/>
            <person name="Ohm R.A."/>
            <person name="Martin F."/>
            <person name="Silar P."/>
            <person name="Natvig D.O."/>
            <person name="Lalanne C."/>
            <person name="Gautier V."/>
            <person name="Ament-Velasquez S.L."/>
            <person name="Kruys A."/>
            <person name="Hutchinson M.I."/>
            <person name="Powell A.J."/>
            <person name="Barry K."/>
            <person name="Miller A.N."/>
            <person name="Grigoriev I.V."/>
            <person name="Debuchy R."/>
            <person name="Gladieux P."/>
            <person name="Hiltunen Thoren M."/>
            <person name="Johannesson H."/>
        </authorList>
    </citation>
    <scope>NUCLEOTIDE SEQUENCE</scope>
    <source>
        <strain evidence="2">CBS 168.71</strain>
    </source>
</reference>
<dbReference type="EMBL" id="JAUEPN010000003">
    <property type="protein sequence ID" value="KAK3297824.1"/>
    <property type="molecule type" value="Genomic_DNA"/>
</dbReference>
<dbReference type="Proteomes" id="UP001278766">
    <property type="component" value="Unassembled WGS sequence"/>
</dbReference>
<evidence type="ECO:0000256" key="1">
    <source>
        <dbReference type="SAM" id="MobiDB-lite"/>
    </source>
</evidence>
<gene>
    <name evidence="2" type="ORF">B0H64DRAFT_393165</name>
</gene>
<feature type="compositionally biased region" description="Basic and acidic residues" evidence="1">
    <location>
        <begin position="34"/>
        <end position="43"/>
    </location>
</feature>